<dbReference type="RefSeq" id="WP_282591864.1">
    <property type="nucleotide sequence ID" value="NZ_JAPAAF010000014.1"/>
</dbReference>
<sequence length="296" mass="32668">MIFHYSKIGRLAFAVLFLLCWATTFATNYYVSPAGNDTADGSEAAPFKTIAKAATLVNAGDTVFVAEGTYTEQNITPKSSGTENAMIVFKPKPGTGDVIIKHPGTSISDNTPVFQLSNRNYIWIEGFQFKDFQYGRASIYISSGTGNVVINNRFENLGNSEVGTWDGNQMVALFNSTKNVVCNNYFKNITGDGINVNSQQTTLNLVCNNTFIDFKGKLRSWGGQYLYSRAIDVQDMSDGNNVIAFNSAQNVVHHIWLDRDGSNNVVLRNFGRKGSGLVFNESRCAKMWCRKTSVSK</sequence>
<comment type="caution">
    <text evidence="6">The sequence shown here is derived from an EMBL/GenBank/DDBJ whole genome shotgun (WGS) entry which is preliminary data.</text>
</comment>
<dbReference type="Pfam" id="PF07602">
    <property type="entry name" value="DUF1565"/>
    <property type="match status" value="1"/>
</dbReference>
<dbReference type="GO" id="GO:0016837">
    <property type="term" value="F:carbon-oxygen lyase activity, acting on polysaccharides"/>
    <property type="evidence" value="ECO:0007669"/>
    <property type="project" value="TreeGrafter"/>
</dbReference>
<dbReference type="PANTHER" id="PTHR40088">
    <property type="entry name" value="PECTATE LYASE (EUROFUNG)"/>
    <property type="match status" value="1"/>
</dbReference>
<organism evidence="6 7">
    <name type="scientific">Gaoshiqia sediminis</name>
    <dbReference type="NCBI Taxonomy" id="2986998"/>
    <lineage>
        <taxon>Bacteria</taxon>
        <taxon>Pseudomonadati</taxon>
        <taxon>Bacteroidota</taxon>
        <taxon>Bacteroidia</taxon>
        <taxon>Marinilabiliales</taxon>
        <taxon>Prolixibacteraceae</taxon>
        <taxon>Gaoshiqia</taxon>
    </lineage>
</organism>
<dbReference type="SUPFAM" id="SSF51126">
    <property type="entry name" value="Pectin lyase-like"/>
    <property type="match status" value="1"/>
</dbReference>
<evidence type="ECO:0000256" key="4">
    <source>
        <dbReference type="SAM" id="SignalP"/>
    </source>
</evidence>
<feature type="domain" description="DUF1565" evidence="5">
    <location>
        <begin position="34"/>
        <end position="251"/>
    </location>
</feature>
<feature type="chain" id="PRO_5041289086" evidence="4">
    <location>
        <begin position="27"/>
        <end position="296"/>
    </location>
</feature>
<dbReference type="PANTHER" id="PTHR40088:SF2">
    <property type="entry name" value="SECRETED SUGAR HYDROLASE"/>
    <property type="match status" value="1"/>
</dbReference>
<dbReference type="Gene3D" id="2.160.20.10">
    <property type="entry name" value="Single-stranded right-handed beta-helix, Pectin lyase-like"/>
    <property type="match status" value="1"/>
</dbReference>
<evidence type="ECO:0000256" key="1">
    <source>
        <dbReference type="ARBA" id="ARBA00004613"/>
    </source>
</evidence>
<dbReference type="Proteomes" id="UP001163821">
    <property type="component" value="Unassembled WGS sequence"/>
</dbReference>
<evidence type="ECO:0000313" key="7">
    <source>
        <dbReference type="Proteomes" id="UP001163821"/>
    </source>
</evidence>
<keyword evidence="3 4" id="KW-0732">Signal</keyword>
<dbReference type="InterPro" id="IPR011459">
    <property type="entry name" value="DUF1565"/>
</dbReference>
<proteinExistence type="predicted"/>
<dbReference type="AlphaFoldDB" id="A0AA41Y8Q9"/>
<dbReference type="InterPro" id="IPR012334">
    <property type="entry name" value="Pectin_lyas_fold"/>
</dbReference>
<accession>A0AA41Y8Q9</accession>
<protein>
    <submittedName>
        <fullName evidence="6">DUF1565 domain-containing protein</fullName>
    </submittedName>
</protein>
<dbReference type="GO" id="GO:0005576">
    <property type="term" value="C:extracellular region"/>
    <property type="evidence" value="ECO:0007669"/>
    <property type="project" value="UniProtKB-SubCell"/>
</dbReference>
<evidence type="ECO:0000256" key="2">
    <source>
        <dbReference type="ARBA" id="ARBA00022525"/>
    </source>
</evidence>
<dbReference type="SMART" id="SM00710">
    <property type="entry name" value="PbH1"/>
    <property type="match status" value="4"/>
</dbReference>
<comment type="subcellular location">
    <subcellularLocation>
        <location evidence="1">Secreted</location>
    </subcellularLocation>
</comment>
<dbReference type="InterPro" id="IPR011050">
    <property type="entry name" value="Pectin_lyase_fold/virulence"/>
</dbReference>
<dbReference type="InterPro" id="IPR052052">
    <property type="entry name" value="Polysaccharide_Lyase_9"/>
</dbReference>
<dbReference type="InterPro" id="IPR006626">
    <property type="entry name" value="PbH1"/>
</dbReference>
<dbReference type="EMBL" id="JAPAAF010000014">
    <property type="protein sequence ID" value="MCW0483262.1"/>
    <property type="molecule type" value="Genomic_DNA"/>
</dbReference>
<keyword evidence="2" id="KW-0964">Secreted</keyword>
<feature type="signal peptide" evidence="4">
    <location>
        <begin position="1"/>
        <end position="26"/>
    </location>
</feature>
<evidence type="ECO:0000259" key="5">
    <source>
        <dbReference type="Pfam" id="PF07602"/>
    </source>
</evidence>
<reference evidence="6" key="1">
    <citation type="submission" date="2022-10" db="EMBL/GenBank/DDBJ databases">
        <title>Gaoshiqiia sediminis gen. nov., sp. nov., isolated from coastal sediment.</title>
        <authorList>
            <person name="Yu W.X."/>
            <person name="Mu D.S."/>
            <person name="Du J.Z."/>
            <person name="Liang Y.Q."/>
        </authorList>
    </citation>
    <scope>NUCLEOTIDE SEQUENCE</scope>
    <source>
        <strain evidence="6">A06</strain>
    </source>
</reference>
<gene>
    <name evidence="6" type="ORF">N2K84_11010</name>
</gene>
<evidence type="ECO:0000313" key="6">
    <source>
        <dbReference type="EMBL" id="MCW0483262.1"/>
    </source>
</evidence>
<name>A0AA41Y8Q9_9BACT</name>
<evidence type="ECO:0000256" key="3">
    <source>
        <dbReference type="ARBA" id="ARBA00022729"/>
    </source>
</evidence>
<keyword evidence="7" id="KW-1185">Reference proteome</keyword>